<proteinExistence type="inferred from homology"/>
<dbReference type="Proteomes" id="UP001166251">
    <property type="component" value="Unassembled WGS sequence"/>
</dbReference>
<comment type="caution">
    <text evidence="4">The sequence shown here is derived from an EMBL/GenBank/DDBJ whole genome shotgun (WGS) entry which is preliminary data.</text>
</comment>
<keyword evidence="5" id="KW-1185">Reference proteome</keyword>
<organism evidence="4 5">
    <name type="scientific">Neiella holothuriorum</name>
    <dbReference type="NCBI Taxonomy" id="2870530"/>
    <lineage>
        <taxon>Bacteria</taxon>
        <taxon>Pseudomonadati</taxon>
        <taxon>Pseudomonadota</taxon>
        <taxon>Gammaproteobacteria</taxon>
        <taxon>Alteromonadales</taxon>
        <taxon>Echinimonadaceae</taxon>
        <taxon>Neiella</taxon>
    </lineage>
</organism>
<dbReference type="NCBIfam" id="NF011162">
    <property type="entry name" value="PRK14563.1"/>
    <property type="match status" value="1"/>
</dbReference>
<comment type="similarity">
    <text evidence="3">Belongs to the ribosome modulation factor family.</text>
</comment>
<name>A0ABS7EDK3_9GAMM</name>
<sequence>MKRQKRDRLNRAQSRGYQAGVLGRSKDNCPYQSLDNRSSWLFGWREAMTERADGLFR</sequence>
<comment type="subcellular location">
    <subcellularLocation>
        <location evidence="3">Cytoplasm</location>
    </subcellularLocation>
</comment>
<gene>
    <name evidence="3 4" type="primary">rmf</name>
    <name evidence="4" type="ORF">K0504_04690</name>
</gene>
<dbReference type="RefSeq" id="WP_220102998.1">
    <property type="nucleotide sequence ID" value="NZ_JAHZSS010000003.1"/>
</dbReference>
<dbReference type="InterPro" id="IPR023200">
    <property type="entry name" value="RMF_sf"/>
</dbReference>
<comment type="function">
    <text evidence="3">During stationary phase, converts 70S ribosomes to an inactive dimeric form (100S ribosomes).</text>
</comment>
<evidence type="ECO:0000313" key="5">
    <source>
        <dbReference type="Proteomes" id="UP001166251"/>
    </source>
</evidence>
<protein>
    <recommendedName>
        <fullName evidence="3">Ribosome modulation factor</fullName>
        <shortName evidence="3">RMF</shortName>
    </recommendedName>
</protein>
<dbReference type="Gene3D" id="1.10.10.620">
    <property type="entry name" value="ribosome modulation factor like domain"/>
    <property type="match status" value="1"/>
</dbReference>
<evidence type="ECO:0000256" key="1">
    <source>
        <dbReference type="ARBA" id="ARBA00022490"/>
    </source>
</evidence>
<reference evidence="4" key="1">
    <citation type="submission" date="2021-07" db="EMBL/GenBank/DDBJ databases">
        <title>Neiella marina sp. nov., isolated from the intestinal content of sea cucumber Apostichopus japonicus.</title>
        <authorList>
            <person name="Bai X."/>
        </authorList>
    </citation>
    <scope>NUCLEOTIDE SEQUENCE</scope>
    <source>
        <strain evidence="4">126</strain>
    </source>
</reference>
<dbReference type="EMBL" id="JAHZSS010000003">
    <property type="protein sequence ID" value="MBW8190325.1"/>
    <property type="molecule type" value="Genomic_DNA"/>
</dbReference>
<accession>A0ABS7EDK3</accession>
<dbReference type="Pfam" id="PF04957">
    <property type="entry name" value="RMF"/>
    <property type="match status" value="1"/>
</dbReference>
<keyword evidence="1 3" id="KW-0963">Cytoplasm</keyword>
<dbReference type="HAMAP" id="MF_00919">
    <property type="entry name" value="RMF"/>
    <property type="match status" value="1"/>
</dbReference>
<keyword evidence="2 3" id="KW-0810">Translation regulation</keyword>
<evidence type="ECO:0000256" key="2">
    <source>
        <dbReference type="ARBA" id="ARBA00022845"/>
    </source>
</evidence>
<evidence type="ECO:0000256" key="3">
    <source>
        <dbReference type="HAMAP-Rule" id="MF_00919"/>
    </source>
</evidence>
<dbReference type="InterPro" id="IPR007040">
    <property type="entry name" value="Ribosome_modulation_factor"/>
</dbReference>
<dbReference type="NCBIfam" id="NF041886">
    <property type="entry name" value="Rmf_CrpP_fam"/>
    <property type="match status" value="1"/>
</dbReference>
<evidence type="ECO:0000313" key="4">
    <source>
        <dbReference type="EMBL" id="MBW8190325.1"/>
    </source>
</evidence>